<dbReference type="Proteomes" id="UP000044602">
    <property type="component" value="Unassembled WGS sequence"/>
</dbReference>
<reference evidence="3" key="1">
    <citation type="submission" date="2015-05" db="EMBL/GenBank/DDBJ databases">
        <authorList>
            <person name="Fogelqvist Johan"/>
        </authorList>
    </citation>
    <scope>NUCLEOTIDE SEQUENCE [LARGE SCALE GENOMIC DNA]</scope>
</reference>
<gene>
    <name evidence="2" type="ORF">BN1708_020348</name>
</gene>
<dbReference type="EMBL" id="CVQH01024938">
    <property type="protein sequence ID" value="CRK37717.1"/>
    <property type="molecule type" value="Genomic_DNA"/>
</dbReference>
<accession>A0A0G4MU37</accession>
<protein>
    <submittedName>
        <fullName evidence="2">Uncharacterized protein</fullName>
    </submittedName>
</protein>
<evidence type="ECO:0000256" key="1">
    <source>
        <dbReference type="SAM" id="MobiDB-lite"/>
    </source>
</evidence>
<feature type="region of interest" description="Disordered" evidence="1">
    <location>
        <begin position="1"/>
        <end position="24"/>
    </location>
</feature>
<evidence type="ECO:0000313" key="2">
    <source>
        <dbReference type="EMBL" id="CRK37717.1"/>
    </source>
</evidence>
<dbReference type="AlphaFoldDB" id="A0A0G4MU37"/>
<feature type="non-terminal residue" evidence="2">
    <location>
        <position position="1"/>
    </location>
</feature>
<organism evidence="2 3">
    <name type="scientific">Verticillium longisporum</name>
    <name type="common">Verticillium dahliae var. longisporum</name>
    <dbReference type="NCBI Taxonomy" id="100787"/>
    <lineage>
        <taxon>Eukaryota</taxon>
        <taxon>Fungi</taxon>
        <taxon>Dikarya</taxon>
        <taxon>Ascomycota</taxon>
        <taxon>Pezizomycotina</taxon>
        <taxon>Sordariomycetes</taxon>
        <taxon>Hypocreomycetidae</taxon>
        <taxon>Glomerellales</taxon>
        <taxon>Plectosphaerellaceae</taxon>
        <taxon>Verticillium</taxon>
    </lineage>
</organism>
<feature type="non-terminal residue" evidence="2">
    <location>
        <position position="94"/>
    </location>
</feature>
<evidence type="ECO:0000313" key="3">
    <source>
        <dbReference type="Proteomes" id="UP000044602"/>
    </source>
</evidence>
<name>A0A0G4MU37_VERLO</name>
<feature type="region of interest" description="Disordered" evidence="1">
    <location>
        <begin position="65"/>
        <end position="94"/>
    </location>
</feature>
<sequence>PPRAPGSSLLPSQRCRCRAAGTREARLPRRGRGLDLGHARSRVCAPRAQRSRRLRRMRLHVLDRHHVGALPRRQHAQAAEDGEQGAGRQGEAVA</sequence>
<keyword evidence="3" id="KW-1185">Reference proteome</keyword>
<proteinExistence type="predicted"/>